<keyword evidence="7" id="KW-1185">Reference proteome</keyword>
<accession>A0A9P8IAF7</accession>
<evidence type="ECO:0000313" key="7">
    <source>
        <dbReference type="Proteomes" id="UP000698800"/>
    </source>
</evidence>
<dbReference type="SMART" id="SM00913">
    <property type="entry name" value="IBN_N"/>
    <property type="match status" value="1"/>
</dbReference>
<protein>
    <recommendedName>
        <fullName evidence="5">Importin N-terminal domain-containing protein</fullName>
    </recommendedName>
</protein>
<dbReference type="PANTHER" id="PTHR10997">
    <property type="entry name" value="IMPORTIN-7, 8, 11"/>
    <property type="match status" value="1"/>
</dbReference>
<dbReference type="PANTHER" id="PTHR10997:SF9">
    <property type="entry name" value="IMPORTIN-9"/>
    <property type="match status" value="1"/>
</dbReference>
<dbReference type="OrthoDB" id="431626at2759"/>
<keyword evidence="4" id="KW-0539">Nucleus</keyword>
<dbReference type="AlphaFoldDB" id="A0A9P8IAF7"/>
<evidence type="ECO:0000256" key="4">
    <source>
        <dbReference type="ARBA" id="ARBA00023242"/>
    </source>
</evidence>
<dbReference type="InterPro" id="IPR001494">
    <property type="entry name" value="Importin-beta_N"/>
</dbReference>
<dbReference type="Proteomes" id="UP000698800">
    <property type="component" value="Unassembled WGS sequence"/>
</dbReference>
<dbReference type="InterPro" id="IPR016024">
    <property type="entry name" value="ARM-type_fold"/>
</dbReference>
<feature type="domain" description="Importin N-terminal" evidence="5">
    <location>
        <begin position="22"/>
        <end position="99"/>
    </location>
</feature>
<dbReference type="GO" id="GO:0006606">
    <property type="term" value="P:protein import into nucleus"/>
    <property type="evidence" value="ECO:0007669"/>
    <property type="project" value="TreeGrafter"/>
</dbReference>
<dbReference type="InterPro" id="IPR056840">
    <property type="entry name" value="HEAT_IPO9_central"/>
</dbReference>
<name>A0A9P8IAF7_9PEZI</name>
<dbReference type="Pfam" id="PF03810">
    <property type="entry name" value="IBN_N"/>
    <property type="match status" value="1"/>
</dbReference>
<proteinExistence type="predicted"/>
<evidence type="ECO:0000256" key="1">
    <source>
        <dbReference type="ARBA" id="ARBA00004123"/>
    </source>
</evidence>
<comment type="caution">
    <text evidence="6">The sequence shown here is derived from an EMBL/GenBank/DDBJ whole genome shotgun (WGS) entry which is preliminary data.</text>
</comment>
<sequence length="1038" mass="114084">MSLLLHLLAETQSSAEGPRKHAESQLQQLYHIEAFPMSLVSIASHSSVPLNLRQSALLILKVFVLAAWSPSFDEFQGQELVNPANKEQVRIALLELATSQDHDRKVKSAASYVVSKIASTDFPDQWPSLLPTLLQLIPTGPDAQIHGALKVLGDMVEDGLTEEQFFKVARDLVKVVYDVAVNDSRKPTLRALAISVFRATIDTLDMVQEDHKEAVKAFADETLSAWSPFFLDMMRKPLPEPPSEADEAAEGGPEEQWRGLIALKLQVVKTLMKIRGVFPTLLSPQSPTLFTATWQELSALQAPYQAMYINDERQGRLEDADGLPYTLDFLVLEELDFMQSCLRAPPVRKELEGQLQLAQSDVKGSQVDTWVTEVMKLAVAYAQITTEEEGLWDIDVNIFLSEETSVTANYTPRTACGDLVIKLAEWLSKLTTEGLFTYTKTVFTTAQSWKPKESALYILNQVLNDFMDVARNIDPEIAKGYVEYIEYAMHQDNAFLRARGYLVAGVLTRTSGTTLHELASGFLQKTLNAVTNDPSEVVKASCVKVLQDYMQALPRTVTSSLQGPIISAISAFLASQDISELVDSDDVIVTLVETLRDAVLIDARICIEPGSDALNLLFSIASHSASNFQVTALVNETFEEVATSISTFGGDAYIRLCEKVLPSLAGAFDVGDMTEESALRNLAAELLSILAERGTEPLPHGFVAAVMPRLNRLLLSSTDAEFLRPGTEAVKHMLAHDHKQMFDWHDENGKSGLEVCLIIIDRLLGEKMEDHAAAEVGGLAAELVEKAGSERLGPFLLQLLKAVAVRLASAKEAAFIQSLILVFARLSLVGAKDVVDFLAQVQVGNENGLQVVMGKWLENSINFAGYDEIRQNVIALSKLFSLEDQRLANILAQGDLIVPESDRIITRSKARSNPDQYTIIPVPLKIIKVLIQELSFSSGEGRLDAAAAADLPEEGSDDGEWEDVPSALDLGSPVTKQELMAYGEGTTNQFSRQRDDETQAYLIAFFHEISSKNVGGFQDLVHALTPEEHQKLASLGQA</sequence>
<evidence type="ECO:0000256" key="3">
    <source>
        <dbReference type="ARBA" id="ARBA00022927"/>
    </source>
</evidence>
<dbReference type="FunFam" id="1.25.10.10:FF:000373">
    <property type="entry name" value="Importin beta-5 subunit, putative"/>
    <property type="match status" value="1"/>
</dbReference>
<gene>
    <name evidence="6" type="ORF">FGG08_000413</name>
</gene>
<dbReference type="PROSITE" id="PS50166">
    <property type="entry name" value="IMPORTIN_B_NT"/>
    <property type="match status" value="1"/>
</dbReference>
<reference evidence="6" key="1">
    <citation type="submission" date="2021-03" db="EMBL/GenBank/DDBJ databases">
        <title>Comparative genomics and phylogenomic investigation of the class Geoglossomycetes provide insights into ecological specialization and systematics.</title>
        <authorList>
            <person name="Melie T."/>
            <person name="Pirro S."/>
            <person name="Miller A.N."/>
            <person name="Quandt A."/>
        </authorList>
    </citation>
    <scope>NUCLEOTIDE SEQUENCE</scope>
    <source>
        <strain evidence="6">GBOQ0MN5Z8</strain>
    </source>
</reference>
<evidence type="ECO:0000256" key="2">
    <source>
        <dbReference type="ARBA" id="ARBA00022448"/>
    </source>
</evidence>
<keyword evidence="2" id="KW-0813">Transport</keyword>
<dbReference type="GO" id="GO:0031267">
    <property type="term" value="F:small GTPase binding"/>
    <property type="evidence" value="ECO:0007669"/>
    <property type="project" value="InterPro"/>
</dbReference>
<keyword evidence="3" id="KW-0653">Protein transport</keyword>
<dbReference type="GO" id="GO:0005829">
    <property type="term" value="C:cytosol"/>
    <property type="evidence" value="ECO:0007669"/>
    <property type="project" value="TreeGrafter"/>
</dbReference>
<dbReference type="InterPro" id="IPR011989">
    <property type="entry name" value="ARM-like"/>
</dbReference>
<dbReference type="EMBL" id="JAGHQL010000004">
    <property type="protein sequence ID" value="KAH0545582.1"/>
    <property type="molecule type" value="Genomic_DNA"/>
</dbReference>
<dbReference type="GO" id="GO:0005635">
    <property type="term" value="C:nuclear envelope"/>
    <property type="evidence" value="ECO:0007669"/>
    <property type="project" value="TreeGrafter"/>
</dbReference>
<comment type="subcellular location">
    <subcellularLocation>
        <location evidence="1">Nucleus</location>
    </subcellularLocation>
</comment>
<evidence type="ECO:0000259" key="5">
    <source>
        <dbReference type="PROSITE" id="PS50166"/>
    </source>
</evidence>
<organism evidence="6 7">
    <name type="scientific">Glutinoglossum americanum</name>
    <dbReference type="NCBI Taxonomy" id="1670608"/>
    <lineage>
        <taxon>Eukaryota</taxon>
        <taxon>Fungi</taxon>
        <taxon>Dikarya</taxon>
        <taxon>Ascomycota</taxon>
        <taxon>Pezizomycotina</taxon>
        <taxon>Geoglossomycetes</taxon>
        <taxon>Geoglossales</taxon>
        <taxon>Geoglossaceae</taxon>
        <taxon>Glutinoglossum</taxon>
    </lineage>
</organism>
<dbReference type="SUPFAM" id="SSF48371">
    <property type="entry name" value="ARM repeat"/>
    <property type="match status" value="1"/>
</dbReference>
<dbReference type="Pfam" id="PF25018">
    <property type="entry name" value="HEAT_IPO9_c"/>
    <property type="match status" value="1"/>
</dbReference>
<dbReference type="Gene3D" id="1.25.10.10">
    <property type="entry name" value="Leucine-rich Repeat Variant"/>
    <property type="match status" value="1"/>
</dbReference>
<evidence type="ECO:0000313" key="6">
    <source>
        <dbReference type="EMBL" id="KAH0545582.1"/>
    </source>
</evidence>